<comment type="caution">
    <text evidence="2">The sequence shown here is derived from an EMBL/GenBank/DDBJ whole genome shotgun (WGS) entry which is preliminary data.</text>
</comment>
<protein>
    <submittedName>
        <fullName evidence="2">Uncharacterized protein</fullName>
    </submittedName>
</protein>
<evidence type="ECO:0000313" key="2">
    <source>
        <dbReference type="EMBL" id="MDA0183982.1"/>
    </source>
</evidence>
<organism evidence="2 3">
    <name type="scientific">Solirubrobacter phytolaccae</name>
    <dbReference type="NCBI Taxonomy" id="1404360"/>
    <lineage>
        <taxon>Bacteria</taxon>
        <taxon>Bacillati</taxon>
        <taxon>Actinomycetota</taxon>
        <taxon>Thermoleophilia</taxon>
        <taxon>Solirubrobacterales</taxon>
        <taxon>Solirubrobacteraceae</taxon>
        <taxon>Solirubrobacter</taxon>
    </lineage>
</organism>
<dbReference type="Proteomes" id="UP001147653">
    <property type="component" value="Unassembled WGS sequence"/>
</dbReference>
<dbReference type="EMBL" id="JAPDDP010000065">
    <property type="protein sequence ID" value="MDA0183982.1"/>
    <property type="molecule type" value="Genomic_DNA"/>
</dbReference>
<keyword evidence="3" id="KW-1185">Reference proteome</keyword>
<name>A0A9X3NFE9_9ACTN</name>
<feature type="transmembrane region" description="Helical" evidence="1">
    <location>
        <begin position="49"/>
        <end position="65"/>
    </location>
</feature>
<keyword evidence="1" id="KW-1133">Transmembrane helix</keyword>
<keyword evidence="1" id="KW-0812">Transmembrane</keyword>
<evidence type="ECO:0000256" key="1">
    <source>
        <dbReference type="SAM" id="Phobius"/>
    </source>
</evidence>
<feature type="transmembrane region" description="Helical" evidence="1">
    <location>
        <begin position="25"/>
        <end position="43"/>
    </location>
</feature>
<keyword evidence="1" id="KW-0472">Membrane</keyword>
<gene>
    <name evidence="2" type="ORF">OJ997_26985</name>
</gene>
<proteinExistence type="predicted"/>
<accession>A0A9X3NFE9</accession>
<reference evidence="2" key="1">
    <citation type="submission" date="2022-10" db="EMBL/GenBank/DDBJ databases">
        <title>The WGS of Solirubrobacter phytolaccae KCTC 29190.</title>
        <authorList>
            <person name="Jiang Z."/>
        </authorList>
    </citation>
    <scope>NUCLEOTIDE SEQUENCE</scope>
    <source>
        <strain evidence="2">KCTC 29190</strain>
    </source>
</reference>
<dbReference type="AlphaFoldDB" id="A0A9X3NFE9"/>
<evidence type="ECO:0000313" key="3">
    <source>
        <dbReference type="Proteomes" id="UP001147653"/>
    </source>
</evidence>
<sequence>MIVVGVVLALNWDVFVRGKRGPARAWSVAAALAAGTAGLLQGAEVDRPWPLVALVVFAVLQVLAFRAERRTERSEAAGASSGPT</sequence>